<evidence type="ECO:0000313" key="4">
    <source>
        <dbReference type="Proteomes" id="UP001165653"/>
    </source>
</evidence>
<proteinExistence type="predicted"/>
<name>A0ABT3FXV2_9BACT</name>
<protein>
    <submittedName>
        <fullName evidence="3">Uncharacterized protein</fullName>
    </submittedName>
</protein>
<sequence length="346" mass="38653">MAEIATPNRRWNSFVCPTCRFIFRVAQDHDGRGVVCPGCRVMLRLPAEDAQPGPLMLEREDEHDHEEAEEAASESTGSHLTTMAIAGGTALVALGIFAWWMMPERSATGNASPGAEIPAIVVETPVAPAANTKTDLAEIDAVTRSFLEAESIEELKPWIREAEATFPKIAPWLGDEPYRAPGFRDLGADIKFFTRDKLNAVTVPVRTRNRQAQVTLVKEAAGWRVDWESWAGWSEMSWEEFRSAKPTEPKLFRVKVFTADYYNFGFKDELEWRSYRLDSADGEDSLTGYVERGGDIDVRTDPREVTDGKRMLVRLKFPAESPADNQVLVDSIVAEDWLDSSSAPDP</sequence>
<dbReference type="EMBL" id="JAPDDR010000001">
    <property type="protein sequence ID" value="MCW1912106.1"/>
    <property type="molecule type" value="Genomic_DNA"/>
</dbReference>
<accession>A0ABT3FXV2</accession>
<feature type="region of interest" description="Disordered" evidence="1">
    <location>
        <begin position="60"/>
        <end position="79"/>
    </location>
</feature>
<keyword evidence="4" id="KW-1185">Reference proteome</keyword>
<dbReference type="CDD" id="cd20335">
    <property type="entry name" value="BRcat_RBR"/>
    <property type="match status" value="1"/>
</dbReference>
<evidence type="ECO:0000256" key="2">
    <source>
        <dbReference type="SAM" id="Phobius"/>
    </source>
</evidence>
<feature type="transmembrane region" description="Helical" evidence="2">
    <location>
        <begin position="83"/>
        <end position="102"/>
    </location>
</feature>
<evidence type="ECO:0000256" key="1">
    <source>
        <dbReference type="SAM" id="MobiDB-lite"/>
    </source>
</evidence>
<reference evidence="3" key="1">
    <citation type="submission" date="2022-10" db="EMBL/GenBank/DDBJ databases">
        <title>Luteolibacter sp. GHJ8, whole genome shotgun sequencing project.</title>
        <authorList>
            <person name="Zhao G."/>
            <person name="Shen L."/>
        </authorList>
    </citation>
    <scope>NUCLEOTIDE SEQUENCE</scope>
    <source>
        <strain evidence="3">GHJ8</strain>
    </source>
</reference>
<keyword evidence="2" id="KW-0472">Membrane</keyword>
<organism evidence="3 4">
    <name type="scientific">Luteolibacter rhizosphaerae</name>
    <dbReference type="NCBI Taxonomy" id="2989719"/>
    <lineage>
        <taxon>Bacteria</taxon>
        <taxon>Pseudomonadati</taxon>
        <taxon>Verrucomicrobiota</taxon>
        <taxon>Verrucomicrobiia</taxon>
        <taxon>Verrucomicrobiales</taxon>
        <taxon>Verrucomicrobiaceae</taxon>
        <taxon>Luteolibacter</taxon>
    </lineage>
</organism>
<comment type="caution">
    <text evidence="3">The sequence shown here is derived from an EMBL/GenBank/DDBJ whole genome shotgun (WGS) entry which is preliminary data.</text>
</comment>
<keyword evidence="2" id="KW-0812">Transmembrane</keyword>
<evidence type="ECO:0000313" key="3">
    <source>
        <dbReference type="EMBL" id="MCW1912106.1"/>
    </source>
</evidence>
<dbReference type="RefSeq" id="WP_264510195.1">
    <property type="nucleotide sequence ID" value="NZ_JAPDDR010000001.1"/>
</dbReference>
<keyword evidence="2" id="KW-1133">Transmembrane helix</keyword>
<dbReference type="Proteomes" id="UP001165653">
    <property type="component" value="Unassembled WGS sequence"/>
</dbReference>
<gene>
    <name evidence="3" type="ORF">OJ996_00885</name>
</gene>